<dbReference type="InterPro" id="IPR004263">
    <property type="entry name" value="Exostosin"/>
</dbReference>
<comment type="caution">
    <text evidence="3">The sequence shown here is derived from an EMBL/GenBank/DDBJ whole genome shotgun (WGS) entry which is preliminary data.</text>
</comment>
<organism evidence="3 6">
    <name type="scientific">Perkinsus olseni</name>
    <name type="common">Perkinsus atlanticus</name>
    <dbReference type="NCBI Taxonomy" id="32597"/>
    <lineage>
        <taxon>Eukaryota</taxon>
        <taxon>Sar</taxon>
        <taxon>Alveolata</taxon>
        <taxon>Perkinsozoa</taxon>
        <taxon>Perkinsea</taxon>
        <taxon>Perkinsida</taxon>
        <taxon>Perkinsidae</taxon>
        <taxon>Perkinsus</taxon>
    </lineage>
</organism>
<feature type="domain" description="Exostosin GT47" evidence="2">
    <location>
        <begin position="294"/>
        <end position="577"/>
    </location>
</feature>
<evidence type="ECO:0000256" key="1">
    <source>
        <dbReference type="ARBA" id="ARBA00010271"/>
    </source>
</evidence>
<evidence type="ECO:0000259" key="2">
    <source>
        <dbReference type="Pfam" id="PF03016"/>
    </source>
</evidence>
<dbReference type="PANTHER" id="PTHR11062">
    <property type="entry name" value="EXOSTOSIN HEPARAN SULFATE GLYCOSYLTRANSFERASE -RELATED"/>
    <property type="match status" value="1"/>
</dbReference>
<dbReference type="Pfam" id="PF03016">
    <property type="entry name" value="Exostosin_GT47"/>
    <property type="match status" value="1"/>
</dbReference>
<evidence type="ECO:0000313" key="4">
    <source>
        <dbReference type="EMBL" id="KAF4757761.1"/>
    </source>
</evidence>
<comment type="similarity">
    <text evidence="1">Belongs to the glycosyltransferase 47 family.</text>
</comment>
<reference evidence="5 6" key="1">
    <citation type="submission" date="2020-04" db="EMBL/GenBank/DDBJ databases">
        <title>Perkinsus olseni comparative genomics.</title>
        <authorList>
            <person name="Bogema D.R."/>
        </authorList>
    </citation>
    <scope>NUCLEOTIDE SEQUENCE [LARGE SCALE GENOMIC DNA]</scope>
    <source>
        <strain evidence="3">ATCC PRA-205</strain>
        <strain evidence="4 5">ATCC PRA-207</strain>
    </source>
</reference>
<dbReference type="EMBL" id="JABANM010027110">
    <property type="protein sequence ID" value="KAF4711850.1"/>
    <property type="molecule type" value="Genomic_DNA"/>
</dbReference>
<dbReference type="GO" id="GO:0016757">
    <property type="term" value="F:glycosyltransferase activity"/>
    <property type="evidence" value="ECO:0007669"/>
    <property type="project" value="InterPro"/>
</dbReference>
<sequence>MVEHRRRGSIVFVETEELDVDVGTTSIMAADDVLKISSIVTSVGVCRSLEGFEMSFSTLFLNIAVGATAIGHRACWFSGTLSPEVCCDPNHQRGCWDGFFSYDICCHDPTPDTQERFRIMDEIFGTCFDTIDAGQVDLGRTELQCRGEVHELIKDSFWKTLFFNQRLAKVSVGDSVVKHNEMADAFFLLIAKEPQRFLLDCAQGVAVLILDMLPEISSRLGEREASRWYQLASTEIRKHQEFLGRDCRWIEMVHFHAFDHYPIFVGPRKPLQDCPTDVRIYSHDSALLSADSALSCYARNKFWNTEVLFPQWLQSSRCSVEVITEADFVYVPVFWTCLELIHHKTGSSRSRFTEIAKEIVRLIAAHDAWHLPEKHVWLFSSASWPLWTFEPLREFIQKGIILAVEPNPHLQNPWGGSSNALFDLSTATIHVDLLRQHRGIIIPAVVPYELSRRLMHQDEGRRNFFATFHGQHAGSSVPQVAEKYRSFNETVRPRIVKIFANETSTSVGLPTIAYMETMAQAVFCLCPQGISSYTARLFEAFFAGCIPVILSNDYTPPTYGGSVPWQKLSIKWETSDLIGLRDYLRTLLADYKHVVKDMLRQVKRYSCWFDWFVMNRVVESRDRACSPHTGVLKQLRTIKDGRASDMETLPKFWWPV</sequence>
<dbReference type="Proteomes" id="UP000574390">
    <property type="component" value="Unassembled WGS sequence"/>
</dbReference>
<dbReference type="OMA" id="TIAYMET"/>
<keyword evidence="5" id="KW-1185">Reference proteome</keyword>
<gene>
    <name evidence="3" type="ORF">FOZ62_029190</name>
    <name evidence="4" type="ORF">FOZ63_029362</name>
</gene>
<dbReference type="EMBL" id="JABANO010002264">
    <property type="protein sequence ID" value="KAF4757761.1"/>
    <property type="molecule type" value="Genomic_DNA"/>
</dbReference>
<name>A0A7J6QWY7_PEROL</name>
<dbReference type="Proteomes" id="UP000553632">
    <property type="component" value="Unassembled WGS sequence"/>
</dbReference>
<dbReference type="AlphaFoldDB" id="A0A7J6QWY7"/>
<evidence type="ECO:0000313" key="3">
    <source>
        <dbReference type="EMBL" id="KAF4711850.1"/>
    </source>
</evidence>
<dbReference type="PANTHER" id="PTHR11062:SF281">
    <property type="entry name" value="EXOSTOSIN-LIKE 2"/>
    <property type="match status" value="1"/>
</dbReference>
<dbReference type="InterPro" id="IPR040911">
    <property type="entry name" value="Exostosin_GT47"/>
</dbReference>
<proteinExistence type="inferred from homology"/>
<accession>A0A7J6QWY7</accession>
<evidence type="ECO:0000313" key="5">
    <source>
        <dbReference type="Proteomes" id="UP000553632"/>
    </source>
</evidence>
<evidence type="ECO:0000313" key="6">
    <source>
        <dbReference type="Proteomes" id="UP000574390"/>
    </source>
</evidence>
<protein>
    <recommendedName>
        <fullName evidence="2">Exostosin GT47 domain-containing protein</fullName>
    </recommendedName>
</protein>